<reference evidence="3" key="1">
    <citation type="submission" date="2016-07" db="EMBL/GenBank/DDBJ databases">
        <title>Nontailed viruses are major unrecognized killers of bacteria in the ocean.</title>
        <authorList>
            <person name="Kauffman K."/>
            <person name="Hussain F."/>
            <person name="Yang J."/>
            <person name="Arevalo P."/>
            <person name="Brown J."/>
            <person name="Cutler M."/>
            <person name="Kelly L."/>
            <person name="Polz M.F."/>
        </authorList>
    </citation>
    <scope>NUCLEOTIDE SEQUENCE [LARGE SCALE GENOMIC DNA]</scope>
    <source>
        <strain evidence="3">10N.222.48.A2</strain>
    </source>
</reference>
<gene>
    <name evidence="1" type="ORF">BCS92_17290</name>
    <name evidence="2" type="ORF">FC057_01445</name>
</gene>
<organism evidence="1 3">
    <name type="scientific">Vibrio tasmaniensis</name>
    <dbReference type="NCBI Taxonomy" id="212663"/>
    <lineage>
        <taxon>Bacteria</taxon>
        <taxon>Pseudomonadati</taxon>
        <taxon>Pseudomonadota</taxon>
        <taxon>Gammaproteobacteria</taxon>
        <taxon>Vibrionales</taxon>
        <taxon>Vibrionaceae</taxon>
        <taxon>Vibrio</taxon>
    </lineage>
</organism>
<accession>A0A2N7NGG8</accession>
<dbReference type="Proteomes" id="UP000308018">
    <property type="component" value="Unassembled WGS sequence"/>
</dbReference>
<comment type="caution">
    <text evidence="1">The sequence shown here is derived from an EMBL/GenBank/DDBJ whole genome shotgun (WGS) entry which is preliminary data.</text>
</comment>
<dbReference type="RefSeq" id="WP_009848146.1">
    <property type="nucleotide sequence ID" value="NZ_MDBP01000045.1"/>
</dbReference>
<evidence type="ECO:0000313" key="3">
    <source>
        <dbReference type="Proteomes" id="UP000235579"/>
    </source>
</evidence>
<dbReference type="Proteomes" id="UP000235579">
    <property type="component" value="Unassembled WGS sequence"/>
</dbReference>
<evidence type="ECO:0008006" key="5">
    <source>
        <dbReference type="Google" id="ProtNLM"/>
    </source>
</evidence>
<name>A0A2N7NGG8_9VIBR</name>
<proteinExistence type="predicted"/>
<reference evidence="1" key="2">
    <citation type="submission" date="2016-07" db="EMBL/GenBank/DDBJ databases">
        <authorList>
            <person name="Wan K."/>
            <person name="Booth B."/>
            <person name="Spirohn K."/>
            <person name="Hao T."/>
            <person name="Hu Y."/>
            <person name="Calderwood M."/>
            <person name="Hill D."/>
            <person name="Mohr S."/>
            <person name="Vidal M."/>
            <person name="Celniker S."/>
            <person name="Perrimon N."/>
        </authorList>
    </citation>
    <scope>NUCLEOTIDE SEQUENCE</scope>
    <source>
        <strain evidence="1">10N.222.48.A2</strain>
    </source>
</reference>
<dbReference type="PROSITE" id="PS51257">
    <property type="entry name" value="PROKAR_LIPOPROTEIN"/>
    <property type="match status" value="1"/>
</dbReference>
<dbReference type="EMBL" id="MDBP01000045">
    <property type="protein sequence ID" value="PMP13424.1"/>
    <property type="molecule type" value="Genomic_DNA"/>
</dbReference>
<reference evidence="1" key="3">
    <citation type="journal article" date="2018" name="Nature">
        <title>A major lineage of non-tailed dsDNA viruses as unrecognized killers of marine bacteria.</title>
        <authorList>
            <person name="Kauffman K.M."/>
            <person name="Hussain F.A."/>
            <person name="Yang J."/>
            <person name="Arevalo P."/>
            <person name="Brown J.M."/>
            <person name="Chang W.K."/>
            <person name="VanInsberghe D."/>
            <person name="Elsherbini J."/>
            <person name="Sharma R.S."/>
            <person name="Cutler M.B."/>
            <person name="Kelly L."/>
            <person name="Polz M.F."/>
        </authorList>
    </citation>
    <scope>NUCLEOTIDE SEQUENCE</scope>
    <source>
        <strain evidence="1">10N.222.48.A2</strain>
    </source>
</reference>
<evidence type="ECO:0000313" key="2">
    <source>
        <dbReference type="EMBL" id="TKG37453.1"/>
    </source>
</evidence>
<dbReference type="AlphaFoldDB" id="A0A2N7NGG8"/>
<reference evidence="2 4" key="4">
    <citation type="submission" date="2019-04" db="EMBL/GenBank/DDBJ databases">
        <title>A reverse ecology approach based on a biological definition of microbial populations.</title>
        <authorList>
            <person name="Arevalo P."/>
            <person name="Vaninsberghe D."/>
            <person name="Elsherbini J."/>
            <person name="Gore J."/>
            <person name="Polz M."/>
        </authorList>
    </citation>
    <scope>NUCLEOTIDE SEQUENCE [LARGE SCALE GENOMIC DNA]</scope>
    <source>
        <strain evidence="2 4">10N.222.45.A8</strain>
    </source>
</reference>
<evidence type="ECO:0000313" key="1">
    <source>
        <dbReference type="EMBL" id="PMP13424.1"/>
    </source>
</evidence>
<sequence length="172" mass="19274">MKSMMVTLFTAVIITGCVDRISEPRGTEVEVFPVTYQLKLRSDQPQLVTRKVSEFILGYPKNVKVAQWKIRTKGSGNQALYKEVVSQLIQAGVMSSQIEYSQIGYSPNEHNSNASDPLPLESRFDLSLSVTTYKTKLEICHQERVGEYGNGSLGCNVDTSRWQSMVNPHKAI</sequence>
<dbReference type="EMBL" id="SYVV01000002">
    <property type="protein sequence ID" value="TKG37453.1"/>
    <property type="molecule type" value="Genomic_DNA"/>
</dbReference>
<protein>
    <recommendedName>
        <fullName evidence="5">Lipoprotein</fullName>
    </recommendedName>
</protein>
<evidence type="ECO:0000313" key="4">
    <source>
        <dbReference type="Proteomes" id="UP000308018"/>
    </source>
</evidence>